<sequence>MKNINKTSLKISRLSKLFEYPEVVVFRNLDLELELTGPICIFGPSGCGKTTLLRLIAGLSSPNAGSVEVVDSQGKINGAEGKLGFVFQEPRLLPWKSVYENISLVLDETIKEPSEIKKRVDKAMALAKIKGYGKRFPAQLSGGEKQRVAIARALVNNPRLILLDEPFAHLDEFTATKLRVDLGRAIRKIRGCVIFSTHNPLEAAFLANKIIVFSKGNPSRVKKVIRVELDKKRVDNLYKDFIFRKAVQKIMKEIFE</sequence>
<dbReference type="PANTHER" id="PTHR42788:SF13">
    <property type="entry name" value="ALIPHATIC SULFONATES IMPORT ATP-BINDING PROTEIN SSUB"/>
    <property type="match status" value="1"/>
</dbReference>
<dbReference type="SMART" id="SM00382">
    <property type="entry name" value="AAA"/>
    <property type="match status" value="1"/>
</dbReference>
<dbReference type="InterPro" id="IPR050166">
    <property type="entry name" value="ABC_transporter_ATP-bind"/>
</dbReference>
<dbReference type="InterPro" id="IPR017871">
    <property type="entry name" value="ABC_transporter-like_CS"/>
</dbReference>
<dbReference type="InterPro" id="IPR027417">
    <property type="entry name" value="P-loop_NTPase"/>
</dbReference>
<gene>
    <name evidence="5" type="ORF">A2112_00195</name>
</gene>
<dbReference type="PANTHER" id="PTHR42788">
    <property type="entry name" value="TAURINE IMPORT ATP-BINDING PROTEIN-RELATED"/>
    <property type="match status" value="1"/>
</dbReference>
<proteinExistence type="predicted"/>
<dbReference type="InterPro" id="IPR003593">
    <property type="entry name" value="AAA+_ATPase"/>
</dbReference>
<keyword evidence="1" id="KW-0813">Transport</keyword>
<dbReference type="GO" id="GO:0016887">
    <property type="term" value="F:ATP hydrolysis activity"/>
    <property type="evidence" value="ECO:0007669"/>
    <property type="project" value="InterPro"/>
</dbReference>
<dbReference type="Pfam" id="PF00005">
    <property type="entry name" value="ABC_tran"/>
    <property type="match status" value="1"/>
</dbReference>
<evidence type="ECO:0000256" key="1">
    <source>
        <dbReference type="ARBA" id="ARBA00022448"/>
    </source>
</evidence>
<dbReference type="AlphaFoldDB" id="A0A1F7WMV8"/>
<dbReference type="InterPro" id="IPR003439">
    <property type="entry name" value="ABC_transporter-like_ATP-bd"/>
</dbReference>
<keyword evidence="2" id="KW-0547">Nucleotide-binding</keyword>
<evidence type="ECO:0000313" key="5">
    <source>
        <dbReference type="EMBL" id="OGM04174.1"/>
    </source>
</evidence>
<dbReference type="PROSITE" id="PS50893">
    <property type="entry name" value="ABC_TRANSPORTER_2"/>
    <property type="match status" value="1"/>
</dbReference>
<evidence type="ECO:0000259" key="4">
    <source>
        <dbReference type="PROSITE" id="PS50893"/>
    </source>
</evidence>
<protein>
    <recommendedName>
        <fullName evidence="4">ABC transporter domain-containing protein</fullName>
    </recommendedName>
</protein>
<reference evidence="5 6" key="1">
    <citation type="journal article" date="2016" name="Nat. Commun.">
        <title>Thousands of microbial genomes shed light on interconnected biogeochemical processes in an aquifer system.</title>
        <authorList>
            <person name="Anantharaman K."/>
            <person name="Brown C.T."/>
            <person name="Hug L.A."/>
            <person name="Sharon I."/>
            <person name="Castelle C.J."/>
            <person name="Probst A.J."/>
            <person name="Thomas B.C."/>
            <person name="Singh A."/>
            <person name="Wilkins M.J."/>
            <person name="Karaoz U."/>
            <person name="Brodie E.L."/>
            <person name="Williams K.H."/>
            <person name="Hubbard S.S."/>
            <person name="Banfield J.F."/>
        </authorList>
    </citation>
    <scope>NUCLEOTIDE SEQUENCE [LARGE SCALE GENOMIC DNA]</scope>
</reference>
<evidence type="ECO:0000313" key="6">
    <source>
        <dbReference type="Proteomes" id="UP000177091"/>
    </source>
</evidence>
<dbReference type="Proteomes" id="UP000177091">
    <property type="component" value="Unassembled WGS sequence"/>
</dbReference>
<comment type="caution">
    <text evidence="5">The sequence shown here is derived from an EMBL/GenBank/DDBJ whole genome shotgun (WGS) entry which is preliminary data.</text>
</comment>
<dbReference type="PROSITE" id="PS00211">
    <property type="entry name" value="ABC_TRANSPORTER_1"/>
    <property type="match status" value="1"/>
</dbReference>
<dbReference type="GO" id="GO:0005524">
    <property type="term" value="F:ATP binding"/>
    <property type="evidence" value="ECO:0007669"/>
    <property type="project" value="UniProtKB-KW"/>
</dbReference>
<dbReference type="SUPFAM" id="SSF52540">
    <property type="entry name" value="P-loop containing nucleoside triphosphate hydrolases"/>
    <property type="match status" value="1"/>
</dbReference>
<dbReference type="EMBL" id="MGFK01000018">
    <property type="protein sequence ID" value="OGM04174.1"/>
    <property type="molecule type" value="Genomic_DNA"/>
</dbReference>
<name>A0A1F7WMV8_9BACT</name>
<evidence type="ECO:0000256" key="3">
    <source>
        <dbReference type="ARBA" id="ARBA00022840"/>
    </source>
</evidence>
<dbReference type="Gene3D" id="3.40.50.300">
    <property type="entry name" value="P-loop containing nucleotide triphosphate hydrolases"/>
    <property type="match status" value="1"/>
</dbReference>
<evidence type="ECO:0000256" key="2">
    <source>
        <dbReference type="ARBA" id="ARBA00022741"/>
    </source>
</evidence>
<organism evidence="5 6">
    <name type="scientific">Candidatus Woesebacteria bacterium GWA1_42_12</name>
    <dbReference type="NCBI Taxonomy" id="1802472"/>
    <lineage>
        <taxon>Bacteria</taxon>
        <taxon>Candidatus Woeseibacteriota</taxon>
    </lineage>
</organism>
<accession>A0A1F7WMV8</accession>
<feature type="domain" description="ABC transporter" evidence="4">
    <location>
        <begin position="9"/>
        <end position="240"/>
    </location>
</feature>
<keyword evidence="3" id="KW-0067">ATP-binding</keyword>